<dbReference type="EMBL" id="JAULSC010000004">
    <property type="protein sequence ID" value="MDO3395404.1"/>
    <property type="molecule type" value="Genomic_DNA"/>
</dbReference>
<keyword evidence="5" id="KW-0560">Oxidoreductase</keyword>
<comment type="caution">
    <text evidence="7">The sequence shown here is derived from an EMBL/GenBank/DDBJ whole genome shotgun (WGS) entry which is preliminary data.</text>
</comment>
<dbReference type="InterPro" id="IPR036250">
    <property type="entry name" value="AcylCo_DH-like_C"/>
</dbReference>
<evidence type="ECO:0000256" key="5">
    <source>
        <dbReference type="ARBA" id="ARBA00023002"/>
    </source>
</evidence>
<keyword evidence="8" id="KW-1185">Reference proteome</keyword>
<feature type="domain" description="Acyl-CoA dehydrogenase/oxidase C-terminal" evidence="6">
    <location>
        <begin position="169"/>
        <end position="287"/>
    </location>
</feature>
<gene>
    <name evidence="7" type="ORF">QWJ41_06730</name>
</gene>
<dbReference type="Gene3D" id="1.10.540.10">
    <property type="entry name" value="Acyl-CoA dehydrogenase/oxidase, N-terminal domain"/>
    <property type="match status" value="1"/>
</dbReference>
<dbReference type="Proteomes" id="UP001168363">
    <property type="component" value="Unassembled WGS sequence"/>
</dbReference>
<comment type="similarity">
    <text evidence="2">Belongs to the acyl-CoA dehydrogenase family.</text>
</comment>
<proteinExistence type="inferred from homology"/>
<dbReference type="SUPFAM" id="SSF47203">
    <property type="entry name" value="Acyl-CoA dehydrogenase C-terminal domain-like"/>
    <property type="match status" value="1"/>
</dbReference>
<accession>A0ABT8TN68</accession>
<dbReference type="InterPro" id="IPR009075">
    <property type="entry name" value="AcylCo_DH/oxidase_C"/>
</dbReference>
<evidence type="ECO:0000256" key="4">
    <source>
        <dbReference type="ARBA" id="ARBA00022827"/>
    </source>
</evidence>
<comment type="cofactor">
    <cofactor evidence="1">
        <name>FAD</name>
        <dbReference type="ChEBI" id="CHEBI:57692"/>
    </cofactor>
</comment>
<dbReference type="InterPro" id="IPR009100">
    <property type="entry name" value="AcylCoA_DH/oxidase_NM_dom_sf"/>
</dbReference>
<keyword evidence="3" id="KW-0285">Flavoprotein</keyword>
<dbReference type="InterPro" id="IPR037069">
    <property type="entry name" value="AcylCoA_DH/ox_N_sf"/>
</dbReference>
<organism evidence="7 8">
    <name type="scientific">Nocardioides cremeus</name>
    <dbReference type="NCBI Taxonomy" id="3058044"/>
    <lineage>
        <taxon>Bacteria</taxon>
        <taxon>Bacillati</taxon>
        <taxon>Actinomycetota</taxon>
        <taxon>Actinomycetes</taxon>
        <taxon>Propionibacteriales</taxon>
        <taxon>Nocardioidaceae</taxon>
        <taxon>Nocardioides</taxon>
    </lineage>
</organism>
<dbReference type="PANTHER" id="PTHR43884:SF20">
    <property type="entry name" value="ACYL-COA DEHYDROGENASE FADE28"/>
    <property type="match status" value="1"/>
</dbReference>
<dbReference type="Gene3D" id="1.20.140.10">
    <property type="entry name" value="Butyryl-CoA Dehydrogenase, subunit A, domain 3"/>
    <property type="match status" value="1"/>
</dbReference>
<dbReference type="PANTHER" id="PTHR43884">
    <property type="entry name" value="ACYL-COA DEHYDROGENASE"/>
    <property type="match status" value="1"/>
</dbReference>
<keyword evidence="4" id="KW-0274">FAD</keyword>
<evidence type="ECO:0000256" key="1">
    <source>
        <dbReference type="ARBA" id="ARBA00001974"/>
    </source>
</evidence>
<evidence type="ECO:0000256" key="2">
    <source>
        <dbReference type="ARBA" id="ARBA00009347"/>
    </source>
</evidence>
<protein>
    <submittedName>
        <fullName evidence="7">Acyl-CoA dehydrogenase family protein</fullName>
    </submittedName>
</protein>
<reference evidence="7" key="1">
    <citation type="submission" date="2023-06" db="EMBL/GenBank/DDBJ databases">
        <title>Genome sequence of Nocardioides sp. SOB44.</title>
        <authorList>
            <person name="Zhang G."/>
        </authorList>
    </citation>
    <scope>NUCLEOTIDE SEQUENCE</scope>
    <source>
        <strain evidence="7">SOB44</strain>
    </source>
</reference>
<dbReference type="RefSeq" id="WP_302706717.1">
    <property type="nucleotide sequence ID" value="NZ_JAULSC010000004.1"/>
</dbReference>
<evidence type="ECO:0000313" key="7">
    <source>
        <dbReference type="EMBL" id="MDO3395404.1"/>
    </source>
</evidence>
<sequence>MTWSADLAPVVDDVLSATPPERLWETVVALDWTTVGVDETAGGAGGDVRDQAELAGGAGRHAIGIPLWETAHAAWAMTRAGLELPERGQPAVVVTDPSRAVAWGDHDTVVLLVHADSLMRVPARCRIAPDSATLAGEPAGLLDRDAAAPGDIGGVSLDTALAEEIRGRGALLRAAALHGAMHSACELTREHVQSREQFGRPLASHQAVAHALATMVLERDRVRAGIDEALDRGGPGPAEAARAAAAAAAGQVASAAHQLLGAMGTTREHSLHHFTRRLWSWRDADGSQHTWERRVGELALAGDDDDALWSLVTG</sequence>
<evidence type="ECO:0000256" key="3">
    <source>
        <dbReference type="ARBA" id="ARBA00022630"/>
    </source>
</evidence>
<evidence type="ECO:0000259" key="6">
    <source>
        <dbReference type="Pfam" id="PF00441"/>
    </source>
</evidence>
<dbReference type="Pfam" id="PF00441">
    <property type="entry name" value="Acyl-CoA_dh_1"/>
    <property type="match status" value="1"/>
</dbReference>
<name>A0ABT8TN68_9ACTN</name>
<evidence type="ECO:0000313" key="8">
    <source>
        <dbReference type="Proteomes" id="UP001168363"/>
    </source>
</evidence>
<dbReference type="SUPFAM" id="SSF56645">
    <property type="entry name" value="Acyl-CoA dehydrogenase NM domain-like"/>
    <property type="match status" value="1"/>
</dbReference>